<protein>
    <submittedName>
        <fullName evidence="1">Uncharacterized protein</fullName>
    </submittedName>
</protein>
<name>A0A091D762_FUKDA</name>
<evidence type="ECO:0000313" key="1">
    <source>
        <dbReference type="EMBL" id="KFO26313.1"/>
    </source>
</evidence>
<dbReference type="EMBL" id="KN123207">
    <property type="protein sequence ID" value="KFO26313.1"/>
    <property type="molecule type" value="Genomic_DNA"/>
</dbReference>
<evidence type="ECO:0000313" key="2">
    <source>
        <dbReference type="Proteomes" id="UP000028990"/>
    </source>
</evidence>
<accession>A0A091D762</accession>
<dbReference type="Proteomes" id="UP000028990">
    <property type="component" value="Unassembled WGS sequence"/>
</dbReference>
<organism evidence="1 2">
    <name type="scientific">Fukomys damarensis</name>
    <name type="common">Damaraland mole rat</name>
    <name type="synonym">Cryptomys damarensis</name>
    <dbReference type="NCBI Taxonomy" id="885580"/>
    <lineage>
        <taxon>Eukaryota</taxon>
        <taxon>Metazoa</taxon>
        <taxon>Chordata</taxon>
        <taxon>Craniata</taxon>
        <taxon>Vertebrata</taxon>
        <taxon>Euteleostomi</taxon>
        <taxon>Mammalia</taxon>
        <taxon>Eutheria</taxon>
        <taxon>Euarchontoglires</taxon>
        <taxon>Glires</taxon>
        <taxon>Rodentia</taxon>
        <taxon>Hystricomorpha</taxon>
        <taxon>Bathyergidae</taxon>
        <taxon>Fukomys</taxon>
    </lineage>
</organism>
<keyword evidence="2" id="KW-1185">Reference proteome</keyword>
<sequence length="102" mass="11338">MRGTCVSCFLKLIWRNSAQKTLQNSCLLKRVTLGERQVAEALLPTVSEELTAAHTLRAQSHLSCVELSDNTPALTETFTTVREMLPVELNSSNSDVKQYKGK</sequence>
<gene>
    <name evidence="1" type="ORF">H920_12292</name>
</gene>
<dbReference type="AlphaFoldDB" id="A0A091D762"/>
<proteinExistence type="predicted"/>
<reference evidence="1 2" key="1">
    <citation type="submission" date="2013-11" db="EMBL/GenBank/DDBJ databases">
        <title>The Damaraland mole rat (Fukomys damarensis) genome and evolution of African mole rats.</title>
        <authorList>
            <person name="Gladyshev V.N."/>
            <person name="Fang X."/>
        </authorList>
    </citation>
    <scope>NUCLEOTIDE SEQUENCE [LARGE SCALE GENOMIC DNA]</scope>
    <source>
        <tissue evidence="1">Liver</tissue>
    </source>
</reference>